<organism evidence="1 2">
    <name type="scientific">Striga asiatica</name>
    <name type="common">Asiatic witchweed</name>
    <name type="synonym">Buchnera asiatica</name>
    <dbReference type="NCBI Taxonomy" id="4170"/>
    <lineage>
        <taxon>Eukaryota</taxon>
        <taxon>Viridiplantae</taxon>
        <taxon>Streptophyta</taxon>
        <taxon>Embryophyta</taxon>
        <taxon>Tracheophyta</taxon>
        <taxon>Spermatophyta</taxon>
        <taxon>Magnoliopsida</taxon>
        <taxon>eudicotyledons</taxon>
        <taxon>Gunneridae</taxon>
        <taxon>Pentapetalae</taxon>
        <taxon>asterids</taxon>
        <taxon>lamiids</taxon>
        <taxon>Lamiales</taxon>
        <taxon>Orobanchaceae</taxon>
        <taxon>Buchnereae</taxon>
        <taxon>Striga</taxon>
    </lineage>
</organism>
<accession>A0A5A7Q6U8</accession>
<dbReference type="AlphaFoldDB" id="A0A5A7Q6U8"/>
<reference evidence="2" key="1">
    <citation type="journal article" date="2019" name="Curr. Biol.">
        <title>Genome Sequence of Striga asiatica Provides Insight into the Evolution of Plant Parasitism.</title>
        <authorList>
            <person name="Yoshida S."/>
            <person name="Kim S."/>
            <person name="Wafula E.K."/>
            <person name="Tanskanen J."/>
            <person name="Kim Y.M."/>
            <person name="Honaas L."/>
            <person name="Yang Z."/>
            <person name="Spallek T."/>
            <person name="Conn C.E."/>
            <person name="Ichihashi Y."/>
            <person name="Cheong K."/>
            <person name="Cui S."/>
            <person name="Der J.P."/>
            <person name="Gundlach H."/>
            <person name="Jiao Y."/>
            <person name="Hori C."/>
            <person name="Ishida J.K."/>
            <person name="Kasahara H."/>
            <person name="Kiba T."/>
            <person name="Kim M.S."/>
            <person name="Koo N."/>
            <person name="Laohavisit A."/>
            <person name="Lee Y.H."/>
            <person name="Lumba S."/>
            <person name="McCourt P."/>
            <person name="Mortimer J.C."/>
            <person name="Mutuku J.M."/>
            <person name="Nomura T."/>
            <person name="Sasaki-Sekimoto Y."/>
            <person name="Seto Y."/>
            <person name="Wang Y."/>
            <person name="Wakatake T."/>
            <person name="Sakakibara H."/>
            <person name="Demura T."/>
            <person name="Yamaguchi S."/>
            <person name="Yoneyama K."/>
            <person name="Manabe R.I."/>
            <person name="Nelson D.C."/>
            <person name="Schulman A.H."/>
            <person name="Timko M.P."/>
            <person name="dePamphilis C.W."/>
            <person name="Choi D."/>
            <person name="Shirasu K."/>
        </authorList>
    </citation>
    <scope>NUCLEOTIDE SEQUENCE [LARGE SCALE GENOMIC DNA]</scope>
    <source>
        <strain evidence="2">cv. UVA1</strain>
    </source>
</reference>
<evidence type="ECO:0000313" key="2">
    <source>
        <dbReference type="Proteomes" id="UP000325081"/>
    </source>
</evidence>
<keyword evidence="2" id="KW-1185">Reference proteome</keyword>
<evidence type="ECO:0000313" key="1">
    <source>
        <dbReference type="EMBL" id="GER40177.1"/>
    </source>
</evidence>
<dbReference type="Proteomes" id="UP000325081">
    <property type="component" value="Unassembled WGS sequence"/>
</dbReference>
<proteinExistence type="predicted"/>
<sequence>MLDRQGCFLQSFEICSMTKENIQLWSCKVVRSTGAFARSVSAFTLSSSSKIDLFAWFMGTQHLRTTVLRRVITIGIKSDLAEVHKIEKNLSDKFPELGFGLSFFLERQHFGNDFLRGRLAPSQHIVQRCHVDVALRQDFAGLRHCDIHFLRKKRESQ</sequence>
<protein>
    <submittedName>
        <fullName evidence="1">3-oxoacyl-[acyl-carrier-protein] synthase 3</fullName>
    </submittedName>
</protein>
<name>A0A5A7Q6U8_STRAF</name>
<dbReference type="EMBL" id="BKCP01005849">
    <property type="protein sequence ID" value="GER40177.1"/>
    <property type="molecule type" value="Genomic_DNA"/>
</dbReference>
<gene>
    <name evidence="1" type="ORF">STAS_16838</name>
</gene>
<comment type="caution">
    <text evidence="1">The sequence shown here is derived from an EMBL/GenBank/DDBJ whole genome shotgun (WGS) entry which is preliminary data.</text>
</comment>